<keyword evidence="4" id="KW-1185">Reference proteome</keyword>
<feature type="domain" description="NADH:flavin oxidoreductase/NADH oxidase N-terminal" evidence="2">
    <location>
        <begin position="30"/>
        <end position="385"/>
    </location>
</feature>
<dbReference type="GO" id="GO:0050661">
    <property type="term" value="F:NADP binding"/>
    <property type="evidence" value="ECO:0007669"/>
    <property type="project" value="InterPro"/>
</dbReference>
<dbReference type="CDD" id="cd02932">
    <property type="entry name" value="OYE_YqiM_FMN"/>
    <property type="match status" value="1"/>
</dbReference>
<dbReference type="PANTHER" id="PTHR43303">
    <property type="entry name" value="NADPH DEHYDROGENASE C23G7.10C-RELATED"/>
    <property type="match status" value="1"/>
</dbReference>
<dbReference type="Gene3D" id="3.20.20.70">
    <property type="entry name" value="Aldolase class I"/>
    <property type="match status" value="1"/>
</dbReference>
<reference evidence="3 4" key="1">
    <citation type="submission" date="2017-06" db="EMBL/GenBank/DDBJ databases">
        <title>Comparative genomic analysis of Ambrosia Fusariam Clade fungi.</title>
        <authorList>
            <person name="Stajich J.E."/>
            <person name="Carrillo J."/>
            <person name="Kijimoto T."/>
            <person name="Eskalen A."/>
            <person name="O'Donnell K."/>
            <person name="Kasson M."/>
        </authorList>
    </citation>
    <scope>NUCLEOTIDE SEQUENCE [LARGE SCALE GENOMIC DNA]</scope>
    <source>
        <strain evidence="3 4">NRRL62579</strain>
    </source>
</reference>
<dbReference type="InterPro" id="IPR044152">
    <property type="entry name" value="YqjM-like"/>
</dbReference>
<evidence type="ECO:0000259" key="2">
    <source>
        <dbReference type="Pfam" id="PF00724"/>
    </source>
</evidence>
<dbReference type="GO" id="GO:0010181">
    <property type="term" value="F:FMN binding"/>
    <property type="evidence" value="ECO:0007669"/>
    <property type="project" value="InterPro"/>
</dbReference>
<dbReference type="EMBL" id="NKCK01000251">
    <property type="protein sequence ID" value="RSL89004.1"/>
    <property type="molecule type" value="Genomic_DNA"/>
</dbReference>
<gene>
    <name evidence="3" type="ORF">CEP52_015041</name>
</gene>
<dbReference type="GO" id="GO:0003959">
    <property type="term" value="F:NADPH dehydrogenase activity"/>
    <property type="evidence" value="ECO:0007669"/>
    <property type="project" value="InterPro"/>
</dbReference>
<dbReference type="InterPro" id="IPR001155">
    <property type="entry name" value="OxRdtase_FMN_N"/>
</dbReference>
<dbReference type="Pfam" id="PF00724">
    <property type="entry name" value="Oxidored_FMN"/>
    <property type="match status" value="1"/>
</dbReference>
<dbReference type="PANTHER" id="PTHR43303:SF2">
    <property type="entry name" value="INDOLEAMINE 2,3-DIOXYGENASE PYRROLE 2,3-DIOXYGENASE (AFU_ORTHOLOGUE AFUA_5G01450"/>
    <property type="match status" value="1"/>
</dbReference>
<evidence type="ECO:0000313" key="4">
    <source>
        <dbReference type="Proteomes" id="UP000287144"/>
    </source>
</evidence>
<dbReference type="InterPro" id="IPR013785">
    <property type="entry name" value="Aldolase_TIM"/>
</dbReference>
<name>A0A428SGX2_9HYPO</name>
<feature type="region of interest" description="Disordered" evidence="1">
    <location>
        <begin position="1"/>
        <end position="28"/>
    </location>
</feature>
<proteinExistence type="predicted"/>
<organism evidence="3 4">
    <name type="scientific">Fusarium oligoseptatum</name>
    <dbReference type="NCBI Taxonomy" id="2604345"/>
    <lineage>
        <taxon>Eukaryota</taxon>
        <taxon>Fungi</taxon>
        <taxon>Dikarya</taxon>
        <taxon>Ascomycota</taxon>
        <taxon>Pezizomycotina</taxon>
        <taxon>Sordariomycetes</taxon>
        <taxon>Hypocreomycetidae</taxon>
        <taxon>Hypocreales</taxon>
        <taxon>Nectriaceae</taxon>
        <taxon>Fusarium</taxon>
        <taxon>Fusarium solani species complex</taxon>
    </lineage>
</organism>
<evidence type="ECO:0000256" key="1">
    <source>
        <dbReference type="SAM" id="MobiDB-lite"/>
    </source>
</evidence>
<protein>
    <recommendedName>
        <fullName evidence="2">NADH:flavin oxidoreductase/NADH oxidase N-terminal domain-containing protein</fullName>
    </recommendedName>
</protein>
<dbReference type="STRING" id="1325735.A0A428SGX2"/>
<comment type="caution">
    <text evidence="3">The sequence shown here is derived from an EMBL/GenBank/DDBJ whole genome shotgun (WGS) entry which is preliminary data.</text>
</comment>
<dbReference type="AlphaFoldDB" id="A0A428SGX2"/>
<accession>A0A428SGX2</accession>
<evidence type="ECO:0000313" key="3">
    <source>
        <dbReference type="EMBL" id="RSL89004.1"/>
    </source>
</evidence>
<sequence>MTLSHSKPTRPVVDSPTGTALSPGEETPTLFTPIKIRGLELQNRFVVSPMGTWSAQDGHLTDFHLMHLGAFAFRGVPLTIVESTAVAANGRTSPQDSGLWQDSQIEPLKRVANFIHGQGQKIGIQLNHAGVKAGMVAPRFLPKGELKIASKQDEGWPDDVWGASAIPHTERHVVPKALTLEGIEALIQNFADAAQRAIEAGLDFIELHGAHGYLINQFLSPLTNKRTDEYGGSFENRIRFLVRVIEGIRAVIPDSIPLSLRISAIEWMEWSGEPSWDLDQSIRLAKLLPGLGVDILDVSSGGNHKDQKIDLHPNYQLDLARSIRAALRKEAVDLLVAAVGFIHTPQTAHDVVQLDKEDGVQADLAFVGRQFLKEPEFLLKSAQELGVEVQWPYQYDMIGLNTHWGRSYF</sequence>
<dbReference type="Proteomes" id="UP000287144">
    <property type="component" value="Unassembled WGS sequence"/>
</dbReference>
<dbReference type="SUPFAM" id="SSF51395">
    <property type="entry name" value="FMN-linked oxidoreductases"/>
    <property type="match status" value="1"/>
</dbReference>